<reference evidence="6 7" key="1">
    <citation type="journal article" date="2014" name="Int. J. Syst. Evol. Microbiol.">
        <title>Complete genome sequence of Corynebacterium casei LMG S-19264T (=DSM 44701T), isolated from a smear-ripened cheese.</title>
        <authorList>
            <consortium name="US DOE Joint Genome Institute (JGI-PGF)"/>
            <person name="Walter F."/>
            <person name="Albersmeier A."/>
            <person name="Kalinowski J."/>
            <person name="Ruckert C."/>
        </authorList>
    </citation>
    <scope>NUCLEOTIDE SEQUENCE [LARGE SCALE GENOMIC DNA]</scope>
    <source>
        <strain evidence="6 7">KCTC 23968</strain>
    </source>
</reference>
<evidence type="ECO:0000256" key="3">
    <source>
        <dbReference type="ARBA" id="ARBA00022989"/>
    </source>
</evidence>
<dbReference type="InterPro" id="IPR052719">
    <property type="entry name" value="CvpA-like"/>
</dbReference>
<feature type="transmembrane region" description="Helical" evidence="5">
    <location>
        <begin position="116"/>
        <end position="138"/>
    </location>
</feature>
<organism evidence="6 7">
    <name type="scientific">Litorimonas cladophorae</name>
    <dbReference type="NCBI Taxonomy" id="1220491"/>
    <lineage>
        <taxon>Bacteria</taxon>
        <taxon>Pseudomonadati</taxon>
        <taxon>Pseudomonadota</taxon>
        <taxon>Alphaproteobacteria</taxon>
        <taxon>Maricaulales</taxon>
        <taxon>Robiginitomaculaceae</taxon>
    </lineage>
</organism>
<dbReference type="EMBL" id="BMYV01000001">
    <property type="protein sequence ID" value="GGX58463.1"/>
    <property type="molecule type" value="Genomic_DNA"/>
</dbReference>
<keyword evidence="2 5" id="KW-0812">Transmembrane</keyword>
<dbReference type="GO" id="GO:0016020">
    <property type="term" value="C:membrane"/>
    <property type="evidence" value="ECO:0007669"/>
    <property type="project" value="UniProtKB-SubCell"/>
</dbReference>
<evidence type="ECO:0000256" key="2">
    <source>
        <dbReference type="ARBA" id="ARBA00022692"/>
    </source>
</evidence>
<keyword evidence="4 5" id="KW-0472">Membrane</keyword>
<evidence type="ECO:0008006" key="8">
    <source>
        <dbReference type="Google" id="ProtNLM"/>
    </source>
</evidence>
<dbReference type="RefSeq" id="WP_189580826.1">
    <property type="nucleotide sequence ID" value="NZ_BMYV01000001.1"/>
</dbReference>
<evidence type="ECO:0000256" key="1">
    <source>
        <dbReference type="ARBA" id="ARBA00004141"/>
    </source>
</evidence>
<comment type="subcellular location">
    <subcellularLocation>
        <location evidence="1">Membrane</location>
        <topology evidence="1">Multi-pass membrane protein</topology>
    </subcellularLocation>
</comment>
<keyword evidence="7" id="KW-1185">Reference proteome</keyword>
<accession>A0A918NCX9</accession>
<dbReference type="GO" id="GO:0009403">
    <property type="term" value="P:toxin biosynthetic process"/>
    <property type="evidence" value="ECO:0007669"/>
    <property type="project" value="InterPro"/>
</dbReference>
<evidence type="ECO:0000313" key="7">
    <source>
        <dbReference type="Proteomes" id="UP000600865"/>
    </source>
</evidence>
<sequence>MTAQLMQFITIGPWELNGFDVVVLIILLISMLYAASRGLLREVISIASLLVAAIATLFVWGQFRFAAQDFISPPWLADGALLVGVFFIAYLIMVLIMSKIGKTIAGKESGFLDRVLGAAFGIARGLIIAALGVMVLTASNRASAEAQDYKKSLIEQGIYNQVLSKMPKSMRDQMESEPKPLPDMLAESTFYPLLNKIGAGLRALPFAKVQTYAERIKDGDIDGLSQDLLESGK</sequence>
<name>A0A918NCX9_9PROT</name>
<dbReference type="Pfam" id="PF02674">
    <property type="entry name" value="Colicin_V"/>
    <property type="match status" value="1"/>
</dbReference>
<protein>
    <recommendedName>
        <fullName evidence="8">Membrane protein required for colicin V production</fullName>
    </recommendedName>
</protein>
<feature type="transmembrane region" description="Helical" evidence="5">
    <location>
        <begin position="43"/>
        <end position="63"/>
    </location>
</feature>
<evidence type="ECO:0000256" key="5">
    <source>
        <dbReference type="SAM" id="Phobius"/>
    </source>
</evidence>
<keyword evidence="3 5" id="KW-1133">Transmembrane helix</keyword>
<dbReference type="AlphaFoldDB" id="A0A918NCX9"/>
<dbReference type="InterPro" id="IPR003825">
    <property type="entry name" value="Colicin-V_CvpA"/>
</dbReference>
<dbReference type="Proteomes" id="UP000600865">
    <property type="component" value="Unassembled WGS sequence"/>
</dbReference>
<dbReference type="PANTHER" id="PTHR36926">
    <property type="entry name" value="COLICIN V PRODUCTION PROTEIN"/>
    <property type="match status" value="1"/>
</dbReference>
<feature type="transmembrane region" description="Helical" evidence="5">
    <location>
        <begin position="75"/>
        <end position="96"/>
    </location>
</feature>
<dbReference type="PANTHER" id="PTHR36926:SF1">
    <property type="entry name" value="COLICIN V PRODUCTION PROTEIN"/>
    <property type="match status" value="1"/>
</dbReference>
<evidence type="ECO:0000256" key="4">
    <source>
        <dbReference type="ARBA" id="ARBA00023136"/>
    </source>
</evidence>
<evidence type="ECO:0000313" key="6">
    <source>
        <dbReference type="EMBL" id="GGX58463.1"/>
    </source>
</evidence>
<feature type="transmembrane region" description="Helical" evidence="5">
    <location>
        <begin position="16"/>
        <end position="36"/>
    </location>
</feature>
<proteinExistence type="predicted"/>
<comment type="caution">
    <text evidence="6">The sequence shown here is derived from an EMBL/GenBank/DDBJ whole genome shotgun (WGS) entry which is preliminary data.</text>
</comment>
<gene>
    <name evidence="6" type="ORF">GCM10011309_04740</name>
</gene>